<evidence type="ECO:0000256" key="3">
    <source>
        <dbReference type="ARBA" id="ARBA00023015"/>
    </source>
</evidence>
<dbReference type="PROSITE" id="PS51433">
    <property type="entry name" value="PNT"/>
    <property type="match status" value="1"/>
</dbReference>
<evidence type="ECO:0000256" key="5">
    <source>
        <dbReference type="ARBA" id="ARBA00023163"/>
    </source>
</evidence>
<dbReference type="InterPro" id="IPR036390">
    <property type="entry name" value="WH_DNA-bd_sf"/>
</dbReference>
<keyword evidence="6 7" id="KW-0539">Nucleus</keyword>
<keyword evidence="5" id="KW-0804">Transcription</keyword>
<dbReference type="InterPro" id="IPR046328">
    <property type="entry name" value="ETS_fam"/>
</dbReference>
<feature type="compositionally biased region" description="Basic and acidic residues" evidence="8">
    <location>
        <begin position="329"/>
        <end position="340"/>
    </location>
</feature>
<evidence type="ECO:0000256" key="2">
    <source>
        <dbReference type="ARBA" id="ARBA00005562"/>
    </source>
</evidence>
<dbReference type="SUPFAM" id="SSF47769">
    <property type="entry name" value="SAM/Pointed domain"/>
    <property type="match status" value="1"/>
</dbReference>
<evidence type="ECO:0000256" key="1">
    <source>
        <dbReference type="ARBA" id="ARBA00004123"/>
    </source>
</evidence>
<keyword evidence="4 7" id="KW-0238">DNA-binding</keyword>
<dbReference type="OrthoDB" id="5961210at2759"/>
<dbReference type="EMBL" id="BEZZ01000053">
    <property type="protein sequence ID" value="GCC24327.1"/>
    <property type="molecule type" value="Genomic_DNA"/>
</dbReference>
<dbReference type="Gene3D" id="1.10.150.50">
    <property type="entry name" value="Transcription Factor, Ets-1"/>
    <property type="match status" value="1"/>
</dbReference>
<evidence type="ECO:0000313" key="12">
    <source>
        <dbReference type="Proteomes" id="UP000287033"/>
    </source>
</evidence>
<protein>
    <recommendedName>
        <fullName evidence="13">ETS domain-containing protein</fullName>
    </recommendedName>
</protein>
<feature type="region of interest" description="Disordered" evidence="8">
    <location>
        <begin position="249"/>
        <end position="344"/>
    </location>
</feature>
<name>A0A401S1S0_CHIPU</name>
<evidence type="ECO:0000256" key="8">
    <source>
        <dbReference type="SAM" id="MobiDB-lite"/>
    </source>
</evidence>
<dbReference type="SMART" id="SM00251">
    <property type="entry name" value="SAM_PNT"/>
    <property type="match status" value="1"/>
</dbReference>
<evidence type="ECO:0000259" key="9">
    <source>
        <dbReference type="PROSITE" id="PS50061"/>
    </source>
</evidence>
<dbReference type="InterPro" id="IPR036388">
    <property type="entry name" value="WH-like_DNA-bd_sf"/>
</dbReference>
<dbReference type="GO" id="GO:0001228">
    <property type="term" value="F:DNA-binding transcription activator activity, RNA polymerase II-specific"/>
    <property type="evidence" value="ECO:0007669"/>
    <property type="project" value="UniProtKB-ARBA"/>
</dbReference>
<dbReference type="Pfam" id="PF00178">
    <property type="entry name" value="Ets"/>
    <property type="match status" value="1"/>
</dbReference>
<dbReference type="GO" id="GO:1990837">
    <property type="term" value="F:sequence-specific double-stranded DNA binding"/>
    <property type="evidence" value="ECO:0007669"/>
    <property type="project" value="UniProtKB-ARBA"/>
</dbReference>
<feature type="domain" description="ETS" evidence="9">
    <location>
        <begin position="349"/>
        <end position="431"/>
    </location>
</feature>
<dbReference type="PANTHER" id="PTHR11849">
    <property type="entry name" value="ETS"/>
    <property type="match status" value="1"/>
</dbReference>
<evidence type="ECO:0000256" key="4">
    <source>
        <dbReference type="ARBA" id="ARBA00023125"/>
    </source>
</evidence>
<dbReference type="STRING" id="137246.A0A401S1S0"/>
<comment type="caution">
    <text evidence="11">The sequence shown here is derived from an EMBL/GenBank/DDBJ whole genome shotgun (WGS) entry which is preliminary data.</text>
</comment>
<dbReference type="FunFam" id="1.10.10.10:FF:000136">
    <property type="entry name" value="ETS homologous factor isoform X1"/>
    <property type="match status" value="1"/>
</dbReference>
<sequence length="442" mass="50649">MRFLHLPPHLLYANLSSVTVARAQVGIPLKVEFLPEEIPSDFYIKWQPGRRPYKTNTPPPPVLLKVRITTPAFERIFKEFMMASTYGIGNILTDVMRSMYQTEENQLLSTGVKEQFPSPMLPTDLLDSTSWFQLDPLLWSKQHVLEWISYHVEKHKYDANNIDLSFCDMDGSTLRTLSKSQLVAIFGPLGEELYKSHQDLCKNSFDLMLPDDFNDILLPSILPEDSSDYKFLDPAISWNELESPDHWKTLPGFPPSDPGYESAPTSPYSVDDSNPGSQAPNSPDSGGSESDFDPSITHTQYATQNEGFPKILNGDSNPPKRGRGRPRKFGSEEKNFVETKKNKHSPRGTHLWEFIRDILLHPEINNGLLKWEDRSEGIFKFLKSEAVAQLWGEKKKNSSMTYEKLSRAMRYYYKREILERVDGRRLVYKFGKNSSGWRIGDA</sequence>
<dbReference type="AlphaFoldDB" id="A0A401S1S0"/>
<comment type="similarity">
    <text evidence="2 7">Belongs to the ETS family.</text>
</comment>
<dbReference type="PROSITE" id="PS50061">
    <property type="entry name" value="ETS_DOMAIN_3"/>
    <property type="match status" value="1"/>
</dbReference>
<dbReference type="PANTHER" id="PTHR11849:SF13">
    <property type="entry name" value="ETS-RELATED TRANSCRIPTION FACTOR ELF-3"/>
    <property type="match status" value="1"/>
</dbReference>
<comment type="subcellular location">
    <subcellularLocation>
        <location evidence="1 7">Nucleus</location>
    </subcellularLocation>
</comment>
<evidence type="ECO:0008006" key="13">
    <source>
        <dbReference type="Google" id="ProtNLM"/>
    </source>
</evidence>
<dbReference type="SMART" id="SM00413">
    <property type="entry name" value="ETS"/>
    <property type="match status" value="1"/>
</dbReference>
<dbReference type="InterPro" id="IPR003118">
    <property type="entry name" value="Pointed_dom"/>
</dbReference>
<dbReference type="GO" id="GO:0030154">
    <property type="term" value="P:cell differentiation"/>
    <property type="evidence" value="ECO:0007669"/>
    <property type="project" value="TreeGrafter"/>
</dbReference>
<gene>
    <name evidence="11" type="ORF">chiPu_0002727</name>
</gene>
<feature type="compositionally biased region" description="Polar residues" evidence="8">
    <location>
        <begin position="263"/>
        <end position="288"/>
    </location>
</feature>
<feature type="domain" description="PNT" evidence="10">
    <location>
        <begin position="118"/>
        <end position="204"/>
    </location>
</feature>
<dbReference type="InterPro" id="IPR013761">
    <property type="entry name" value="SAM/pointed_sf"/>
</dbReference>
<evidence type="ECO:0000259" key="10">
    <source>
        <dbReference type="PROSITE" id="PS51433"/>
    </source>
</evidence>
<evidence type="ECO:0000256" key="6">
    <source>
        <dbReference type="ARBA" id="ARBA00023242"/>
    </source>
</evidence>
<feature type="compositionally biased region" description="Polar residues" evidence="8">
    <location>
        <begin position="296"/>
        <end position="306"/>
    </location>
</feature>
<proteinExistence type="inferred from homology"/>
<organism evidence="11 12">
    <name type="scientific">Chiloscyllium punctatum</name>
    <name type="common">Brownbanded bambooshark</name>
    <name type="synonym">Hemiscyllium punctatum</name>
    <dbReference type="NCBI Taxonomy" id="137246"/>
    <lineage>
        <taxon>Eukaryota</taxon>
        <taxon>Metazoa</taxon>
        <taxon>Chordata</taxon>
        <taxon>Craniata</taxon>
        <taxon>Vertebrata</taxon>
        <taxon>Chondrichthyes</taxon>
        <taxon>Elasmobranchii</taxon>
        <taxon>Galeomorphii</taxon>
        <taxon>Galeoidea</taxon>
        <taxon>Orectolobiformes</taxon>
        <taxon>Hemiscylliidae</taxon>
        <taxon>Chiloscyllium</taxon>
    </lineage>
</organism>
<reference evidence="11 12" key="1">
    <citation type="journal article" date="2018" name="Nat. Ecol. Evol.">
        <title>Shark genomes provide insights into elasmobranch evolution and the origin of vertebrates.</title>
        <authorList>
            <person name="Hara Y"/>
            <person name="Yamaguchi K"/>
            <person name="Onimaru K"/>
            <person name="Kadota M"/>
            <person name="Koyanagi M"/>
            <person name="Keeley SD"/>
            <person name="Tatsumi K"/>
            <person name="Tanaka K"/>
            <person name="Motone F"/>
            <person name="Kageyama Y"/>
            <person name="Nozu R"/>
            <person name="Adachi N"/>
            <person name="Nishimura O"/>
            <person name="Nakagawa R"/>
            <person name="Tanegashima C"/>
            <person name="Kiyatake I"/>
            <person name="Matsumoto R"/>
            <person name="Murakumo K"/>
            <person name="Nishida K"/>
            <person name="Terakita A"/>
            <person name="Kuratani S"/>
            <person name="Sato K"/>
            <person name="Hyodo S Kuraku.S."/>
        </authorList>
    </citation>
    <scope>NUCLEOTIDE SEQUENCE [LARGE SCALE GENOMIC DNA]</scope>
</reference>
<keyword evidence="12" id="KW-1185">Reference proteome</keyword>
<dbReference type="Pfam" id="PF02198">
    <property type="entry name" value="SAM_PNT"/>
    <property type="match status" value="1"/>
</dbReference>
<accession>A0A401S1S0</accession>
<dbReference type="OMA" id="CNCAPEE"/>
<dbReference type="InterPro" id="IPR000418">
    <property type="entry name" value="Ets_dom"/>
</dbReference>
<keyword evidence="3" id="KW-0805">Transcription regulation</keyword>
<dbReference type="GO" id="GO:0005634">
    <property type="term" value="C:nucleus"/>
    <property type="evidence" value="ECO:0007669"/>
    <property type="project" value="UniProtKB-SubCell"/>
</dbReference>
<dbReference type="SUPFAM" id="SSF46785">
    <property type="entry name" value="Winged helix' DNA-binding domain"/>
    <property type="match status" value="1"/>
</dbReference>
<dbReference type="Gene3D" id="1.10.10.10">
    <property type="entry name" value="Winged helix-like DNA-binding domain superfamily/Winged helix DNA-binding domain"/>
    <property type="match status" value="1"/>
</dbReference>
<dbReference type="Proteomes" id="UP000287033">
    <property type="component" value="Unassembled WGS sequence"/>
</dbReference>
<evidence type="ECO:0000313" key="11">
    <source>
        <dbReference type="EMBL" id="GCC24327.1"/>
    </source>
</evidence>
<dbReference type="PRINTS" id="PR00454">
    <property type="entry name" value="ETSDOMAIN"/>
</dbReference>
<evidence type="ECO:0000256" key="7">
    <source>
        <dbReference type="RuleBase" id="RU004019"/>
    </source>
</evidence>